<evidence type="ECO:0000256" key="1">
    <source>
        <dbReference type="SAM" id="MobiDB-lite"/>
    </source>
</evidence>
<evidence type="ECO:0000313" key="2">
    <source>
        <dbReference type="EMBL" id="REK90218.1"/>
    </source>
</evidence>
<dbReference type="EMBL" id="QUAC01000079">
    <property type="protein sequence ID" value="REK90218.1"/>
    <property type="molecule type" value="Genomic_DNA"/>
</dbReference>
<protein>
    <submittedName>
        <fullName evidence="2">Uncharacterized protein</fullName>
    </submittedName>
</protein>
<sequence>MTGIGGAGAQQTAYRGDRAGRRAARGHPGMDVGGGPRVVDHGEGAGDLPLRVGGGVPGRQQRGQIVGGQTGGGAGGAEGVHDTVAQIGRCGGEQADQMRRQGAGRGPPSLEGPPRQVHADPLSIRARGAGQQPGGEGVAVPLAVPPEQGTAPAEAGRPDAVGVGGGQRGDLRLRLGIECGPSLPRRRRQLLDAGEQADFGQRVGAQRSGRAVGVGRVEQGVREGDTGYRVGEFIECRTGPLRAAGAHEELGGGPAGVRIRVVEPGRRRVDRALPWCAAAEGQLTEQGERGAAYDGAVFVGEADQRLGDRAVLVGLYRVEDGGSGRGARGAYGSVDDRCGHFGEAVAVDG</sequence>
<proteinExistence type="predicted"/>
<dbReference type="Proteomes" id="UP000262477">
    <property type="component" value="Unassembled WGS sequence"/>
</dbReference>
<feature type="region of interest" description="Disordered" evidence="1">
    <location>
        <begin position="1"/>
        <end position="38"/>
    </location>
</feature>
<comment type="caution">
    <text evidence="2">The sequence shown here is derived from an EMBL/GenBank/DDBJ whole genome shotgun (WGS) entry which is preliminary data.</text>
</comment>
<gene>
    <name evidence="2" type="ORF">DY245_11475</name>
</gene>
<feature type="region of interest" description="Disordered" evidence="1">
    <location>
        <begin position="93"/>
        <end position="167"/>
    </location>
</feature>
<accession>A0A371Q678</accession>
<keyword evidence="3" id="KW-1185">Reference proteome</keyword>
<dbReference type="AlphaFoldDB" id="A0A371Q678"/>
<organism evidence="2 3">
    <name type="scientific">Streptomyces inhibens</name>
    <dbReference type="NCBI Taxonomy" id="2293571"/>
    <lineage>
        <taxon>Bacteria</taxon>
        <taxon>Bacillati</taxon>
        <taxon>Actinomycetota</taxon>
        <taxon>Actinomycetes</taxon>
        <taxon>Kitasatosporales</taxon>
        <taxon>Streptomycetaceae</taxon>
        <taxon>Streptomyces</taxon>
    </lineage>
</organism>
<name>A0A371Q678_STRIH</name>
<evidence type="ECO:0000313" key="3">
    <source>
        <dbReference type="Proteomes" id="UP000262477"/>
    </source>
</evidence>
<reference evidence="2 3" key="1">
    <citation type="submission" date="2018-08" db="EMBL/GenBank/DDBJ databases">
        <title>Streptomyces NEAU-D10 sp. nov., a novel Actinomycete isolated from soil.</title>
        <authorList>
            <person name="Jin L."/>
        </authorList>
    </citation>
    <scope>NUCLEOTIDE SEQUENCE [LARGE SCALE GENOMIC DNA]</scope>
    <source>
        <strain evidence="2 3">NEAU-D10</strain>
    </source>
</reference>